<sequence length="782" mass="90921">MPSAYTLQQKLRINKRNVTKHRRAFRNNCRPRSTRQRRPVPSSTVIRPPTTPTSAEFNRKPTTDTADQDQAQQRSDRRLGPSSTAIQSPTLLITPTSDRLSLYTDYGSTVVTCFPFHAPLVVLCTDYGSTVVVYLHNIIQTNHSPPSDHTFGHRESDIHYSISMQAISEEAFQAFKKEIERNSQILVQQLLKKINDNEENYNKKIESIKEDYDEKIGKLKEEIRELDNRNQNNMTRVEEHNIRNSNIEISKPTFYGNQKDQHPIDFLQNLEEYFKIKQISREERLVVIRDCLKNAANNWYSTVKFQIKSYSEFRDAFIDEFWSREIQIQTWGSCLNTSHIPNNTTYREHFSQWASRLRHLQIPQLSEEEIVKNIANHYPGYIRAILVSLPEKSIVNAMRVLSTEENRKEVPETTNTGNNTSNQPQRNDNWRNSGGERNPRRDQPRSNRNGQPQHNNNSYPQRNWNQRGQQRENGSNQPQSNQVNNQTARGPTISTILAEPKHTISLDLMGPLPRGQLGMKYILALVDIFSKHVKLYAIHRANTDTILSKVLHDYLPKHGPIKRILTDNGTQFTSSKWTEQLQKIGVKASFTTIYHPESNPVERVNREIGRILRTYCSHKHTTWVKWLDNIEYWLNNTTHQSTGFTPTQILTGKKPFLSIDKFIPLPMNEPVSDLNVIIQLAKSRLQKRAEQRNRFQDQKRKFPTYQMGQQVLVKEHKLSSGLDKEIHKFFLLYRGPYTISQVHDNNTLVITDDQGKQQLQNFKNVKLYVPPDPGKTEARRGQ</sequence>
<dbReference type="InterPro" id="IPR050951">
    <property type="entry name" value="Retrovirus_Pol_polyprotein"/>
</dbReference>
<feature type="compositionally biased region" description="Low complexity" evidence="2">
    <location>
        <begin position="473"/>
        <end position="486"/>
    </location>
</feature>
<dbReference type="InterPro" id="IPR001584">
    <property type="entry name" value="Integrase_cat-core"/>
</dbReference>
<feature type="compositionally biased region" description="Polar residues" evidence="2">
    <location>
        <begin position="446"/>
        <end position="472"/>
    </location>
</feature>
<name>A0A6G0T7J1_APHGL</name>
<feature type="compositionally biased region" description="Low complexity" evidence="2">
    <location>
        <begin position="63"/>
        <end position="73"/>
    </location>
</feature>
<dbReference type="Gene3D" id="3.30.420.10">
    <property type="entry name" value="Ribonuclease H-like superfamily/Ribonuclease H"/>
    <property type="match status" value="1"/>
</dbReference>
<dbReference type="Pfam" id="PF00665">
    <property type="entry name" value="rve"/>
    <property type="match status" value="1"/>
</dbReference>
<accession>A0A6G0T7J1</accession>
<proteinExistence type="predicted"/>
<dbReference type="SUPFAM" id="SSF53098">
    <property type="entry name" value="Ribonuclease H-like"/>
    <property type="match status" value="1"/>
</dbReference>
<evidence type="ECO:0000256" key="2">
    <source>
        <dbReference type="SAM" id="MobiDB-lite"/>
    </source>
</evidence>
<dbReference type="InterPro" id="IPR012337">
    <property type="entry name" value="RNaseH-like_sf"/>
</dbReference>
<dbReference type="PANTHER" id="PTHR37984">
    <property type="entry name" value="PROTEIN CBG26694"/>
    <property type="match status" value="1"/>
</dbReference>
<dbReference type="PANTHER" id="PTHR37984:SF5">
    <property type="entry name" value="PROTEIN NYNRIN-LIKE"/>
    <property type="match status" value="1"/>
</dbReference>
<dbReference type="EMBL" id="VYZN01000055">
    <property type="protein sequence ID" value="KAE9526265.1"/>
    <property type="molecule type" value="Genomic_DNA"/>
</dbReference>
<dbReference type="PROSITE" id="PS50994">
    <property type="entry name" value="INTEGRASE"/>
    <property type="match status" value="1"/>
</dbReference>
<feature type="domain" description="Integrase catalytic" evidence="3">
    <location>
        <begin position="496"/>
        <end position="654"/>
    </location>
</feature>
<dbReference type="InterPro" id="IPR036397">
    <property type="entry name" value="RNaseH_sf"/>
</dbReference>
<feature type="coiled-coil region" evidence="1">
    <location>
        <begin position="187"/>
        <end position="236"/>
    </location>
</feature>
<keyword evidence="1" id="KW-0175">Coiled coil</keyword>
<feature type="compositionally biased region" description="Polar residues" evidence="2">
    <location>
        <begin position="412"/>
        <end position="432"/>
    </location>
</feature>
<dbReference type="AlphaFoldDB" id="A0A6G0T7J1"/>
<keyword evidence="5" id="KW-1185">Reference proteome</keyword>
<dbReference type="GO" id="GO:0003676">
    <property type="term" value="F:nucleic acid binding"/>
    <property type="evidence" value="ECO:0007669"/>
    <property type="project" value="InterPro"/>
</dbReference>
<reference evidence="4 5" key="1">
    <citation type="submission" date="2019-08" db="EMBL/GenBank/DDBJ databases">
        <title>The genome of the soybean aphid Biotype 1, its phylome, world population structure and adaptation to the North American continent.</title>
        <authorList>
            <person name="Giordano R."/>
            <person name="Donthu R.K."/>
            <person name="Hernandez A.G."/>
            <person name="Wright C.L."/>
            <person name="Zimin A.V."/>
        </authorList>
    </citation>
    <scope>NUCLEOTIDE SEQUENCE [LARGE SCALE GENOMIC DNA]</scope>
    <source>
        <tissue evidence="4">Whole aphids</tissue>
    </source>
</reference>
<protein>
    <recommendedName>
        <fullName evidence="3">Integrase catalytic domain-containing protein</fullName>
    </recommendedName>
</protein>
<evidence type="ECO:0000256" key="1">
    <source>
        <dbReference type="SAM" id="Coils"/>
    </source>
</evidence>
<gene>
    <name evidence="4" type="ORF">AGLY_013896</name>
</gene>
<evidence type="ECO:0000313" key="4">
    <source>
        <dbReference type="EMBL" id="KAE9526265.1"/>
    </source>
</evidence>
<dbReference type="GO" id="GO:0015074">
    <property type="term" value="P:DNA integration"/>
    <property type="evidence" value="ECO:0007669"/>
    <property type="project" value="InterPro"/>
</dbReference>
<feature type="compositionally biased region" description="Polar residues" evidence="2">
    <location>
        <begin position="81"/>
        <end position="91"/>
    </location>
</feature>
<dbReference type="OrthoDB" id="6625531at2759"/>
<feature type="region of interest" description="Disordered" evidence="2">
    <location>
        <begin position="26"/>
        <end position="91"/>
    </location>
</feature>
<evidence type="ECO:0000313" key="5">
    <source>
        <dbReference type="Proteomes" id="UP000475862"/>
    </source>
</evidence>
<comment type="caution">
    <text evidence="4">The sequence shown here is derived from an EMBL/GenBank/DDBJ whole genome shotgun (WGS) entry which is preliminary data.</text>
</comment>
<dbReference type="Proteomes" id="UP000475862">
    <property type="component" value="Unassembled WGS sequence"/>
</dbReference>
<evidence type="ECO:0000259" key="3">
    <source>
        <dbReference type="PROSITE" id="PS50994"/>
    </source>
</evidence>
<feature type="region of interest" description="Disordered" evidence="2">
    <location>
        <begin position="405"/>
        <end position="487"/>
    </location>
</feature>
<organism evidence="4 5">
    <name type="scientific">Aphis glycines</name>
    <name type="common">Soybean aphid</name>
    <dbReference type="NCBI Taxonomy" id="307491"/>
    <lineage>
        <taxon>Eukaryota</taxon>
        <taxon>Metazoa</taxon>
        <taxon>Ecdysozoa</taxon>
        <taxon>Arthropoda</taxon>
        <taxon>Hexapoda</taxon>
        <taxon>Insecta</taxon>
        <taxon>Pterygota</taxon>
        <taxon>Neoptera</taxon>
        <taxon>Paraneoptera</taxon>
        <taxon>Hemiptera</taxon>
        <taxon>Sternorrhyncha</taxon>
        <taxon>Aphidomorpha</taxon>
        <taxon>Aphidoidea</taxon>
        <taxon>Aphididae</taxon>
        <taxon>Aphidini</taxon>
        <taxon>Aphis</taxon>
        <taxon>Aphis</taxon>
    </lineage>
</organism>